<sequence>MFLLIALLLVALTSTPVLVRRRLHGRATRRFAVAVAERRFEEAETIADRYFSVSGAVR</sequence>
<reference evidence="1 2" key="1">
    <citation type="submission" date="2020-03" db="EMBL/GenBank/DDBJ databases">
        <title>Two novel Motilibacter sp.</title>
        <authorList>
            <person name="Liu S."/>
        </authorList>
    </citation>
    <scope>NUCLEOTIDE SEQUENCE [LARGE SCALE GENOMIC DNA]</scope>
    <source>
        <strain evidence="1 2">E257</strain>
    </source>
</reference>
<accession>A0ABX0GWA2</accession>
<organism evidence="1 2">
    <name type="scientific">Motilibacter deserti</name>
    <dbReference type="NCBI Taxonomy" id="2714956"/>
    <lineage>
        <taxon>Bacteria</taxon>
        <taxon>Bacillati</taxon>
        <taxon>Actinomycetota</taxon>
        <taxon>Actinomycetes</taxon>
        <taxon>Motilibacterales</taxon>
        <taxon>Motilibacteraceae</taxon>
        <taxon>Motilibacter</taxon>
    </lineage>
</organism>
<gene>
    <name evidence="1" type="ORF">G9H71_14935</name>
</gene>
<comment type="caution">
    <text evidence="1">The sequence shown here is derived from an EMBL/GenBank/DDBJ whole genome shotgun (WGS) entry which is preliminary data.</text>
</comment>
<proteinExistence type="predicted"/>
<protein>
    <submittedName>
        <fullName evidence="1">Uncharacterized protein</fullName>
    </submittedName>
</protein>
<dbReference type="EMBL" id="JAANNP010000015">
    <property type="protein sequence ID" value="NHC15082.1"/>
    <property type="molecule type" value="Genomic_DNA"/>
</dbReference>
<name>A0ABX0GWA2_9ACTN</name>
<dbReference type="RefSeq" id="WP_166283145.1">
    <property type="nucleotide sequence ID" value="NZ_JAANNP010000015.1"/>
</dbReference>
<keyword evidence="2" id="KW-1185">Reference proteome</keyword>
<evidence type="ECO:0000313" key="2">
    <source>
        <dbReference type="Proteomes" id="UP000800981"/>
    </source>
</evidence>
<dbReference type="Proteomes" id="UP000800981">
    <property type="component" value="Unassembled WGS sequence"/>
</dbReference>
<evidence type="ECO:0000313" key="1">
    <source>
        <dbReference type="EMBL" id="NHC15082.1"/>
    </source>
</evidence>